<dbReference type="EMBL" id="CP003184">
    <property type="protein sequence ID" value="AFK85746.1"/>
    <property type="molecule type" value="Genomic_DNA"/>
</dbReference>
<dbReference type="Proteomes" id="UP000006178">
    <property type="component" value="Chromosome"/>
</dbReference>
<organism evidence="1 2">
    <name type="scientific">Thermoanaerobacterium saccharolyticum (strain DSM 8691 / JW/SL-YS485)</name>
    <dbReference type="NCBI Taxonomy" id="1094508"/>
    <lineage>
        <taxon>Bacteria</taxon>
        <taxon>Bacillati</taxon>
        <taxon>Bacillota</taxon>
        <taxon>Clostridia</taxon>
        <taxon>Thermoanaerobacterales</taxon>
        <taxon>Thermoanaerobacteraceae</taxon>
        <taxon>Thermoanaerobacterium</taxon>
    </lineage>
</organism>
<keyword evidence="2" id="KW-1185">Reference proteome</keyword>
<evidence type="ECO:0000313" key="1">
    <source>
        <dbReference type="EMBL" id="AFK85746.1"/>
    </source>
</evidence>
<dbReference type="InterPro" id="IPR010235">
    <property type="entry name" value="HepT"/>
</dbReference>
<dbReference type="STRING" id="1094508.Tsac_0724"/>
<dbReference type="PATRIC" id="fig|1094508.3.peg.731"/>
<dbReference type="KEGG" id="tsh:Tsac_0724"/>
<dbReference type="GO" id="GO:0016740">
    <property type="term" value="F:transferase activity"/>
    <property type="evidence" value="ECO:0007669"/>
    <property type="project" value="UniProtKB-KW"/>
</dbReference>
<proteinExistence type="predicted"/>
<dbReference type="NCBIfam" id="TIGR01987">
    <property type="entry name" value="HI0074"/>
    <property type="match status" value="1"/>
</dbReference>
<name>I3VTA1_THESW</name>
<protein>
    <submittedName>
        <fullName evidence="1">Nucleotidyltransferase substrate binding protein, HI0074 family</fullName>
    </submittedName>
</protein>
<reference evidence="1 2" key="1">
    <citation type="journal article" date="2014" name="Appl. Environ. Microbiol.">
        <title>Profile of Secreted Hydrolases, Associated Proteins, and SlpA in Thermoanaerobacterium saccharolyticum during the Degradation of Hemicellulose.</title>
        <authorList>
            <person name="Currie D.H."/>
            <person name="Guss A.M."/>
            <person name="Herring C.D."/>
            <person name="Giannone R.J."/>
            <person name="Johnson C.M."/>
            <person name="Lankford P.K."/>
            <person name="Brown S.D."/>
            <person name="Hettich R.L."/>
            <person name="Lynd L.R."/>
        </authorList>
    </citation>
    <scope>NUCLEOTIDE SEQUENCE [LARGE SCALE GENOMIC DNA]</scope>
    <source>
        <strain evidence="2">DSM 8691 / JW/SL-YS485</strain>
    </source>
</reference>
<dbReference type="eggNOG" id="COG1669">
    <property type="taxonomic scope" value="Bacteria"/>
</dbReference>
<accession>I3VTA1</accession>
<dbReference type="Gene3D" id="1.20.120.330">
    <property type="entry name" value="Nucleotidyltransferases domain 2"/>
    <property type="match status" value="1"/>
</dbReference>
<dbReference type="BioCyc" id="TSAC1094508:GLMA-734-MONOMER"/>
<dbReference type="SUPFAM" id="SSF81593">
    <property type="entry name" value="Nucleotidyltransferase substrate binding subunit/domain"/>
    <property type="match status" value="1"/>
</dbReference>
<dbReference type="Pfam" id="PF08780">
    <property type="entry name" value="NTase_sub_bind"/>
    <property type="match status" value="1"/>
</dbReference>
<evidence type="ECO:0000313" key="2">
    <source>
        <dbReference type="Proteomes" id="UP000006178"/>
    </source>
</evidence>
<dbReference type="AlphaFoldDB" id="I3VTA1"/>
<sequence>MYMKSNNKLENFIKALDRLKEGLLQYDEEDELQRDGIIQRYEFTFELAWKTLKEIFEDEGLIGLNSPKTVLREAYSSGLIDDEKIWLDMLVDRNATSHIYSQSNAIEICKRIKEIYVDKLEKLKYKIFERLNQI</sequence>
<gene>
    <name evidence="1" type="ordered locus">Tsac_0724</name>
</gene>